<dbReference type="EMBL" id="JBHTIR010000270">
    <property type="protein sequence ID" value="MFD0851160.1"/>
    <property type="molecule type" value="Genomic_DNA"/>
</dbReference>
<dbReference type="Proteomes" id="UP001597083">
    <property type="component" value="Unassembled WGS sequence"/>
</dbReference>
<sequence>MAYLFITEDAIGNESTFEAEAGENALLVQPGGRIPPFVNISGSPTGPSLWRRGATWDEQVPVELLVDVAPLDPVQERELEEEIARQEAERAGADFDLGDGEGGPDGYSYIGGKPHFWQPTLVPVSQEWRFFFQLDGADGVDGEPYALNFGGGTGYAFLSQDALEGRFCWDCV</sequence>
<evidence type="ECO:0000313" key="1">
    <source>
        <dbReference type="EMBL" id="MFD0851160.1"/>
    </source>
</evidence>
<protein>
    <recommendedName>
        <fullName evidence="3">DUF1963 domain-containing protein</fullName>
    </recommendedName>
</protein>
<keyword evidence="2" id="KW-1185">Reference proteome</keyword>
<gene>
    <name evidence="1" type="ORF">ACFQ07_02950</name>
</gene>
<comment type="caution">
    <text evidence="1">The sequence shown here is derived from an EMBL/GenBank/DDBJ whole genome shotgun (WGS) entry which is preliminary data.</text>
</comment>
<accession>A0ABW3CB49</accession>
<organism evidence="1 2">
    <name type="scientific">Actinomadura adrarensis</name>
    <dbReference type="NCBI Taxonomy" id="1819600"/>
    <lineage>
        <taxon>Bacteria</taxon>
        <taxon>Bacillati</taxon>
        <taxon>Actinomycetota</taxon>
        <taxon>Actinomycetes</taxon>
        <taxon>Streptosporangiales</taxon>
        <taxon>Thermomonosporaceae</taxon>
        <taxon>Actinomadura</taxon>
    </lineage>
</organism>
<evidence type="ECO:0000313" key="2">
    <source>
        <dbReference type="Proteomes" id="UP001597083"/>
    </source>
</evidence>
<name>A0ABW3CB49_9ACTN</name>
<proteinExistence type="predicted"/>
<reference evidence="2" key="1">
    <citation type="journal article" date="2019" name="Int. J. Syst. Evol. Microbiol.">
        <title>The Global Catalogue of Microorganisms (GCM) 10K type strain sequencing project: providing services to taxonomists for standard genome sequencing and annotation.</title>
        <authorList>
            <consortium name="The Broad Institute Genomics Platform"/>
            <consortium name="The Broad Institute Genome Sequencing Center for Infectious Disease"/>
            <person name="Wu L."/>
            <person name="Ma J."/>
        </authorList>
    </citation>
    <scope>NUCLEOTIDE SEQUENCE [LARGE SCALE GENOMIC DNA]</scope>
    <source>
        <strain evidence="2">JCM 31696</strain>
    </source>
</reference>
<evidence type="ECO:0008006" key="3">
    <source>
        <dbReference type="Google" id="ProtNLM"/>
    </source>
</evidence>